<dbReference type="HOGENOM" id="CLU_737128_0_0_9"/>
<evidence type="ECO:0000313" key="4">
    <source>
        <dbReference type="Proteomes" id="UP000001823"/>
    </source>
</evidence>
<keyword evidence="1 3" id="KW-0808">Transferase</keyword>
<dbReference type="PANTHER" id="PTHR46401">
    <property type="entry name" value="GLYCOSYLTRANSFERASE WBBK-RELATED"/>
    <property type="match status" value="1"/>
</dbReference>
<dbReference type="GO" id="GO:0016757">
    <property type="term" value="F:glycosyltransferase activity"/>
    <property type="evidence" value="ECO:0007669"/>
    <property type="project" value="InterPro"/>
</dbReference>
<proteinExistence type="predicted"/>
<dbReference type="STRING" id="195103.CPF_0477"/>
<keyword evidence="4" id="KW-1185">Reference proteome</keyword>
<reference evidence="3 4" key="1">
    <citation type="journal article" date="2006" name="Genome Res.">
        <title>Skewed genomic variability in strains of the toxigenic bacterial pathogen, Clostridium perfringens.</title>
        <authorList>
            <person name="Myers G.S."/>
            <person name="Rasko D.A."/>
            <person name="Cheung J.K."/>
            <person name="Ravel J."/>
            <person name="Seshadri R."/>
            <person name="Deboy R.T."/>
            <person name="Ren Q."/>
            <person name="Varga J."/>
            <person name="Awad M.M."/>
            <person name="Brinkac L.M."/>
            <person name="Daugherty S.C."/>
            <person name="Haft D.H."/>
            <person name="Dodson R.J."/>
            <person name="Madupu R."/>
            <person name="Nelson W.C."/>
            <person name="Rosovitz M.J."/>
            <person name="Sullivan S.A."/>
            <person name="Khouri H."/>
            <person name="Dimitrov G.I."/>
            <person name="Watkins K.L."/>
            <person name="Mulligan S."/>
            <person name="Benton J."/>
            <person name="Radune D."/>
            <person name="Fisher D.J."/>
            <person name="Atkins H.S."/>
            <person name="Hiscox T."/>
            <person name="Jost B.H."/>
            <person name="Billington S.J."/>
            <person name="Songer J.G."/>
            <person name="McClane B.A."/>
            <person name="Titball R.W."/>
            <person name="Rood J.I."/>
            <person name="Melville S.B."/>
            <person name="Paulsen I.T."/>
        </authorList>
    </citation>
    <scope>NUCLEOTIDE SEQUENCE [LARGE SCALE GENOMIC DNA]</scope>
    <source>
        <strain evidence="4">ATCC 13124 / DSM 756 / JCM 1290 / NCIMB 6125 / NCTC 8237 / S 107 / Type A</strain>
    </source>
</reference>
<dbReference type="Proteomes" id="UP000001823">
    <property type="component" value="Chromosome"/>
</dbReference>
<dbReference type="EMBL" id="CP000246">
    <property type="protein sequence ID" value="ABG82226.1"/>
    <property type="molecule type" value="Genomic_DNA"/>
</dbReference>
<dbReference type="Pfam" id="PF00534">
    <property type="entry name" value="Glycos_transf_1"/>
    <property type="match status" value="1"/>
</dbReference>
<dbReference type="KEGG" id="cpf:CPF_0477"/>
<dbReference type="SUPFAM" id="SSF53756">
    <property type="entry name" value="UDP-Glycosyltransferase/glycogen phosphorylase"/>
    <property type="match status" value="1"/>
</dbReference>
<dbReference type="GO" id="GO:0009103">
    <property type="term" value="P:lipopolysaccharide biosynthetic process"/>
    <property type="evidence" value="ECO:0007669"/>
    <property type="project" value="TreeGrafter"/>
</dbReference>
<name>A0A0H2YMY6_CLOP1</name>
<gene>
    <name evidence="3" type="ordered locus">CPF_0477</name>
</gene>
<dbReference type="PaxDb" id="195103-CPF_0477"/>
<feature type="domain" description="Glycosyl transferase family 1" evidence="2">
    <location>
        <begin position="192"/>
        <end position="351"/>
    </location>
</feature>
<dbReference type="AlphaFoldDB" id="A0A0H2YMY6"/>
<dbReference type="PANTHER" id="PTHR46401:SF2">
    <property type="entry name" value="GLYCOSYLTRANSFERASE WBBK-RELATED"/>
    <property type="match status" value="1"/>
</dbReference>
<organism evidence="3 4">
    <name type="scientific">Clostridium perfringens (strain ATCC 13124 / DSM 756 / JCM 1290 / NCIMB 6125 / NCTC 8237 / Type A)</name>
    <dbReference type="NCBI Taxonomy" id="195103"/>
    <lineage>
        <taxon>Bacteria</taxon>
        <taxon>Bacillati</taxon>
        <taxon>Bacillota</taxon>
        <taxon>Clostridia</taxon>
        <taxon>Eubacteriales</taxon>
        <taxon>Clostridiaceae</taxon>
        <taxon>Clostridium</taxon>
    </lineage>
</organism>
<protein>
    <submittedName>
        <fullName evidence="3">Glycosyl transferase, group 1</fullName>
    </submittedName>
</protein>
<dbReference type="InterPro" id="IPR001296">
    <property type="entry name" value="Glyco_trans_1"/>
</dbReference>
<evidence type="ECO:0000256" key="1">
    <source>
        <dbReference type="ARBA" id="ARBA00022679"/>
    </source>
</evidence>
<accession>A0A0H2YMY6</accession>
<sequence length="375" mass="43526">MEYYKERYKVIVINDKKFGENTSNLCIKNFKYYTGESIFKSNNYKEKYFKLKSLLKKSFLIKLARGYKLSELKFLKDNSDTINEIINYIREERITLVYITVPDLYPIYIAKCIKKELSNVKIITEVRDILNHNIGGGNPKFVLKKAEKIMLNISDELIVLSEGIYDYYKDNFNETKISIIKNGYNEKLFENLNKINLKKDKLTLAHIGSIYKGRNIKNFILALNKFSIEESKNIVFNIVGYLDDIAQKDLEELDIDNLNIEINIIGTVTHEKAVEYLINSDIAVILTHIKGSGYAIPGKVFEYIGAEKPILAVTEDLPLINLINSKYGVCSKHNINSIVLSMKKLLKMNFDFEDKIKFTRKKQAEKILKILEKYI</sequence>
<evidence type="ECO:0000259" key="2">
    <source>
        <dbReference type="Pfam" id="PF00534"/>
    </source>
</evidence>
<evidence type="ECO:0000313" key="3">
    <source>
        <dbReference type="EMBL" id="ABG82226.1"/>
    </source>
</evidence>
<dbReference type="eggNOG" id="COG0438">
    <property type="taxonomic scope" value="Bacteria"/>
</dbReference>
<dbReference type="Gene3D" id="3.40.50.2000">
    <property type="entry name" value="Glycogen Phosphorylase B"/>
    <property type="match status" value="2"/>
</dbReference>